<dbReference type="PANTHER" id="PTHR43399">
    <property type="entry name" value="SUBTILISIN-RELATED"/>
    <property type="match status" value="1"/>
</dbReference>
<comment type="similarity">
    <text evidence="1 8 9">Belongs to the peptidase S8 family.</text>
</comment>
<keyword evidence="3 8" id="KW-0378">Hydrolase</keyword>
<evidence type="ECO:0000256" key="1">
    <source>
        <dbReference type="ARBA" id="ARBA00011073"/>
    </source>
</evidence>
<keyword evidence="2 8" id="KW-0645">Protease</keyword>
<evidence type="ECO:0000313" key="13">
    <source>
        <dbReference type="Proteomes" id="UP000553632"/>
    </source>
</evidence>
<dbReference type="PANTHER" id="PTHR43399:SF4">
    <property type="entry name" value="CELL WALL-ASSOCIATED PROTEASE"/>
    <property type="match status" value="1"/>
</dbReference>
<keyword evidence="10" id="KW-0732">Signal</keyword>
<feature type="active site" description="Charge relay system" evidence="8">
    <location>
        <position position="200"/>
    </location>
</feature>
<evidence type="ECO:0000256" key="9">
    <source>
        <dbReference type="RuleBase" id="RU003355"/>
    </source>
</evidence>
<dbReference type="Gene3D" id="3.40.50.200">
    <property type="entry name" value="Peptidase S8/S53 domain"/>
    <property type="match status" value="1"/>
</dbReference>
<dbReference type="GO" id="GO:0004252">
    <property type="term" value="F:serine-type endopeptidase activity"/>
    <property type="evidence" value="ECO:0007669"/>
    <property type="project" value="UniProtKB-UniRule"/>
</dbReference>
<evidence type="ECO:0000313" key="12">
    <source>
        <dbReference type="EMBL" id="KAF4706894.1"/>
    </source>
</evidence>
<dbReference type="InterPro" id="IPR036852">
    <property type="entry name" value="Peptidase_S8/S53_dom_sf"/>
</dbReference>
<dbReference type="OMA" id="GINHAVK"/>
<evidence type="ECO:0000256" key="7">
    <source>
        <dbReference type="ARBA" id="ARBA00023619"/>
    </source>
</evidence>
<comment type="caution">
    <text evidence="12">The sequence shown here is derived from an EMBL/GenBank/DDBJ whole genome shotgun (WGS) entry which is preliminary data.</text>
</comment>
<dbReference type="EC" id="3.4.21.62" evidence="7"/>
<protein>
    <recommendedName>
        <fullName evidence="7">subtilisin</fullName>
        <ecNumber evidence="7">3.4.21.62</ecNumber>
    </recommendedName>
</protein>
<proteinExistence type="inferred from homology"/>
<feature type="active site" description="Charge relay system" evidence="8">
    <location>
        <position position="239"/>
    </location>
</feature>
<feature type="active site" description="Charge relay system" evidence="8">
    <location>
        <position position="398"/>
    </location>
</feature>
<evidence type="ECO:0000256" key="5">
    <source>
        <dbReference type="ARBA" id="ARBA00023145"/>
    </source>
</evidence>
<feature type="chain" id="PRO_5029652903" description="subtilisin" evidence="10">
    <location>
        <begin position="22"/>
        <end position="472"/>
    </location>
</feature>
<evidence type="ECO:0000256" key="2">
    <source>
        <dbReference type="ARBA" id="ARBA00022670"/>
    </source>
</evidence>
<name>A0A7J6QE96_PEROL</name>
<dbReference type="PROSITE" id="PS51892">
    <property type="entry name" value="SUBTILASE"/>
    <property type="match status" value="1"/>
</dbReference>
<organism evidence="12 13">
    <name type="scientific">Perkinsus olseni</name>
    <name type="common">Perkinsus atlanticus</name>
    <dbReference type="NCBI Taxonomy" id="32597"/>
    <lineage>
        <taxon>Eukaryota</taxon>
        <taxon>Sar</taxon>
        <taxon>Alveolata</taxon>
        <taxon>Perkinsozoa</taxon>
        <taxon>Perkinsea</taxon>
        <taxon>Perkinsida</taxon>
        <taxon>Perkinsidae</taxon>
        <taxon>Perkinsus</taxon>
    </lineage>
</organism>
<feature type="domain" description="Peptidase S8/S53" evidence="11">
    <location>
        <begin position="193"/>
        <end position="428"/>
    </location>
</feature>
<dbReference type="Pfam" id="PF00082">
    <property type="entry name" value="Peptidase_S8"/>
    <property type="match status" value="1"/>
</dbReference>
<dbReference type="EMBL" id="JABANO010033407">
    <property type="protein sequence ID" value="KAF4706894.1"/>
    <property type="molecule type" value="Genomic_DNA"/>
</dbReference>
<sequence>MLQVLYLVSALLVISEANVKADDRTIVSISKASTPPSAFLESISSSPASLQSVSISSFVDVRSVPDMVADRLGARRLSSTEEAVVDCLSNELAVDSMLTVGVQVINTASVDCEATREELCHYLADTGENLGLEVICEPNFAVELNGGLVEEAVRALALAELNVNDEFSERQWNLELIGMNEAWEALEGRSLREVVVAVVDTGVDYRHKDLTGNMFAYENCSHGYNFVKGNSDVSDVQGHGTSCAGILGAVTNNGVGIAGIAPVKIMALRAFNSDGSGGVADGIKALNYAVENGADLSSHSYATSSYSSAAQVAVTRAAEQGHLIISSAGNDGSDISVNKRYPCAYTEDAEMLCVASSNSLDHLASHSNYAPFVDIAAPGEHVFVTERNNGYTSKSGTSMAGPHVAGAAALLYGLGLSGSDVRSSLLASVDPLTDVSGNKNADFGRLNVAKAVEVALTKPTVPPKKVRSVGIC</sequence>
<dbReference type="PROSITE" id="PS00136">
    <property type="entry name" value="SUBTILASE_ASP"/>
    <property type="match status" value="1"/>
</dbReference>
<dbReference type="InterPro" id="IPR000209">
    <property type="entry name" value="Peptidase_S8/S53_dom"/>
</dbReference>
<reference evidence="12 13" key="1">
    <citation type="submission" date="2020-04" db="EMBL/GenBank/DDBJ databases">
        <title>Perkinsus olseni comparative genomics.</title>
        <authorList>
            <person name="Bogema D.R."/>
        </authorList>
    </citation>
    <scope>NUCLEOTIDE SEQUENCE [LARGE SCALE GENOMIC DNA]</scope>
    <source>
        <strain evidence="12 13">ATCC PRA-207</strain>
    </source>
</reference>
<dbReference type="GO" id="GO:0006508">
    <property type="term" value="P:proteolysis"/>
    <property type="evidence" value="ECO:0007669"/>
    <property type="project" value="UniProtKB-KW"/>
</dbReference>
<dbReference type="InterPro" id="IPR023827">
    <property type="entry name" value="Peptidase_S8_Asp-AS"/>
</dbReference>
<accession>A0A7J6QE96</accession>
<dbReference type="InterPro" id="IPR022398">
    <property type="entry name" value="Peptidase_S8_His-AS"/>
</dbReference>
<evidence type="ECO:0000256" key="8">
    <source>
        <dbReference type="PROSITE-ProRule" id="PRU01240"/>
    </source>
</evidence>
<keyword evidence="13" id="KW-1185">Reference proteome</keyword>
<evidence type="ECO:0000256" key="6">
    <source>
        <dbReference type="ARBA" id="ARBA00023529"/>
    </source>
</evidence>
<evidence type="ECO:0000259" key="11">
    <source>
        <dbReference type="Pfam" id="PF00082"/>
    </source>
</evidence>
<keyword evidence="4 8" id="KW-0720">Serine protease</keyword>
<gene>
    <name evidence="12" type="primary">SUB2_18</name>
    <name evidence="12" type="ORF">FOZ63_011059</name>
</gene>
<evidence type="ECO:0000256" key="10">
    <source>
        <dbReference type="SAM" id="SignalP"/>
    </source>
</evidence>
<dbReference type="PRINTS" id="PR00723">
    <property type="entry name" value="SUBTILISIN"/>
</dbReference>
<feature type="signal peptide" evidence="10">
    <location>
        <begin position="1"/>
        <end position="21"/>
    </location>
</feature>
<comment type="catalytic activity">
    <reaction evidence="6">
        <text>Hydrolysis of proteins with broad specificity for peptide bonds, and a preference for a large uncharged residue in P1. Hydrolyzes peptide amides.</text>
        <dbReference type="EC" id="3.4.21.62"/>
    </reaction>
</comment>
<keyword evidence="5" id="KW-0865">Zymogen</keyword>
<dbReference type="Proteomes" id="UP000553632">
    <property type="component" value="Unassembled WGS sequence"/>
</dbReference>
<evidence type="ECO:0000256" key="3">
    <source>
        <dbReference type="ARBA" id="ARBA00022801"/>
    </source>
</evidence>
<dbReference type="PROSITE" id="PS00137">
    <property type="entry name" value="SUBTILASE_HIS"/>
    <property type="match status" value="1"/>
</dbReference>
<dbReference type="SUPFAM" id="SSF52743">
    <property type="entry name" value="Subtilisin-like"/>
    <property type="match status" value="1"/>
</dbReference>
<evidence type="ECO:0000256" key="4">
    <source>
        <dbReference type="ARBA" id="ARBA00022825"/>
    </source>
</evidence>
<dbReference type="PROSITE" id="PS00138">
    <property type="entry name" value="SUBTILASE_SER"/>
    <property type="match status" value="1"/>
</dbReference>
<dbReference type="InterPro" id="IPR023828">
    <property type="entry name" value="Peptidase_S8_Ser-AS"/>
</dbReference>
<dbReference type="InterPro" id="IPR051048">
    <property type="entry name" value="Peptidase_S8/S53_subtilisin"/>
</dbReference>
<dbReference type="AlphaFoldDB" id="A0A7J6QE96"/>
<dbReference type="InterPro" id="IPR015500">
    <property type="entry name" value="Peptidase_S8_subtilisin-rel"/>
</dbReference>